<dbReference type="Pfam" id="PF00668">
    <property type="entry name" value="Condensation"/>
    <property type="match status" value="1"/>
</dbReference>
<feature type="domain" description="Carrier" evidence="6">
    <location>
        <begin position="748"/>
        <end position="823"/>
    </location>
</feature>
<dbReference type="FunFam" id="3.40.50.980:FF:000001">
    <property type="entry name" value="Non-ribosomal peptide synthetase"/>
    <property type="match status" value="1"/>
</dbReference>
<dbReference type="InterPro" id="IPR020845">
    <property type="entry name" value="AMP-binding_CS"/>
</dbReference>
<proteinExistence type="inferred from homology"/>
<dbReference type="InterPro" id="IPR023213">
    <property type="entry name" value="CAT-like_dom_sf"/>
</dbReference>
<dbReference type="Pfam" id="PF00501">
    <property type="entry name" value="AMP-binding"/>
    <property type="match status" value="1"/>
</dbReference>
<protein>
    <submittedName>
        <fullName evidence="8">Amino acid adenylation domain protein</fullName>
    </submittedName>
</protein>
<dbReference type="InterPro" id="IPR014031">
    <property type="entry name" value="Ketoacyl_synth_C"/>
</dbReference>
<dbReference type="SUPFAM" id="SSF52777">
    <property type="entry name" value="CoA-dependent acyltransferases"/>
    <property type="match status" value="2"/>
</dbReference>
<dbReference type="Gene3D" id="2.30.38.10">
    <property type="entry name" value="Luciferase, Domain 3"/>
    <property type="match status" value="1"/>
</dbReference>
<evidence type="ECO:0000256" key="5">
    <source>
        <dbReference type="ARBA" id="ARBA00022679"/>
    </source>
</evidence>
<dbReference type="NCBIfam" id="TIGR01733">
    <property type="entry name" value="AA-adenyl-dom"/>
    <property type="match status" value="1"/>
</dbReference>
<dbReference type="PRINTS" id="PR00154">
    <property type="entry name" value="AMPBINDING"/>
</dbReference>
<reference evidence="8" key="1">
    <citation type="submission" date="2009-07" db="EMBL/GenBank/DDBJ databases">
        <authorList>
            <consortium name="US DOE Joint Genome Institute (JGI-PGF)"/>
            <person name="Lucas S."/>
            <person name="Copeland A."/>
            <person name="Lapidus A."/>
            <person name="Glavina del Rio T."/>
            <person name="Tice H."/>
            <person name="Bruce D."/>
            <person name="Goodwin L."/>
            <person name="Pitluck S."/>
            <person name="Larimer F."/>
            <person name="Land M.L."/>
            <person name="Mouttaki H."/>
            <person name="He Z."/>
            <person name="Zhou J."/>
            <person name="Hemme C.L."/>
        </authorList>
    </citation>
    <scope>NUCLEOTIDE SEQUENCE</scope>
    <source>
        <strain evidence="8">DSM 2782</strain>
    </source>
</reference>
<comment type="similarity">
    <text evidence="2">Belongs to the ATP-dependent AMP-binding enzyme family.</text>
</comment>
<dbReference type="Pfam" id="PF00109">
    <property type="entry name" value="ketoacyl-synt"/>
    <property type="match status" value="1"/>
</dbReference>
<dbReference type="FunFam" id="3.30.300.30:FF:000010">
    <property type="entry name" value="Enterobactin synthetase component F"/>
    <property type="match status" value="1"/>
</dbReference>
<evidence type="ECO:0000256" key="1">
    <source>
        <dbReference type="ARBA" id="ARBA00001957"/>
    </source>
</evidence>
<reference evidence="8" key="2">
    <citation type="submission" date="2011-01" db="EMBL/GenBank/DDBJ databases">
        <title>The Non-contiguous Finished genome of Clostridium papyrosolvens.</title>
        <authorList>
            <person name="Lucas S."/>
            <person name="Copeland A."/>
            <person name="Lapidus A."/>
            <person name="Cheng J.-F."/>
            <person name="Goodwin L."/>
            <person name="Pitluck S."/>
            <person name="Misra M."/>
            <person name="Chertkov O."/>
            <person name="Detter J.C."/>
            <person name="Han C."/>
            <person name="Tapia R."/>
            <person name="Land M."/>
            <person name="Hauser L."/>
            <person name="Kyrpides N."/>
            <person name="Ivanova N."/>
            <person name="Pagani I."/>
            <person name="Mouttaki H."/>
            <person name="He Z."/>
            <person name="Zhou J."/>
            <person name="Hemme C.L."/>
            <person name="Woyke T."/>
        </authorList>
    </citation>
    <scope>NUCLEOTIDE SEQUENCE [LARGE SCALE GENOMIC DNA]</scope>
    <source>
        <strain evidence="8">DSM 2782</strain>
    </source>
</reference>
<dbReference type="InterPro" id="IPR014030">
    <property type="entry name" value="Ketoacyl_synth_N"/>
</dbReference>
<dbReference type="SUPFAM" id="SSF47336">
    <property type="entry name" value="ACP-like"/>
    <property type="match status" value="2"/>
</dbReference>
<accession>F1TC81</accession>
<dbReference type="InterPro" id="IPR045851">
    <property type="entry name" value="AMP-bd_C_sf"/>
</dbReference>
<dbReference type="GO" id="GO:0031177">
    <property type="term" value="F:phosphopantetheine binding"/>
    <property type="evidence" value="ECO:0007669"/>
    <property type="project" value="InterPro"/>
</dbReference>
<dbReference type="SUPFAM" id="SSF56801">
    <property type="entry name" value="Acetyl-CoA synthetase-like"/>
    <property type="match status" value="1"/>
</dbReference>
<evidence type="ECO:0000256" key="4">
    <source>
        <dbReference type="ARBA" id="ARBA00022553"/>
    </source>
</evidence>
<evidence type="ECO:0000256" key="3">
    <source>
        <dbReference type="ARBA" id="ARBA00022450"/>
    </source>
</evidence>
<dbReference type="GO" id="GO:0006633">
    <property type="term" value="P:fatty acid biosynthetic process"/>
    <property type="evidence" value="ECO:0007669"/>
    <property type="project" value="InterPro"/>
</dbReference>
<dbReference type="SMART" id="SM00825">
    <property type="entry name" value="PKS_KS"/>
    <property type="match status" value="1"/>
</dbReference>
<dbReference type="InterPro" id="IPR009081">
    <property type="entry name" value="PP-bd_ACP"/>
</dbReference>
<dbReference type="Gene3D" id="1.10.1240.100">
    <property type="match status" value="1"/>
</dbReference>
<comment type="caution">
    <text evidence="8">The sequence shown here is derived from an EMBL/GenBank/DDBJ whole genome shotgun (WGS) entry which is preliminary data.</text>
</comment>
<evidence type="ECO:0000259" key="7">
    <source>
        <dbReference type="PROSITE" id="PS52004"/>
    </source>
</evidence>
<dbReference type="Gene3D" id="3.30.559.30">
    <property type="entry name" value="Nonribosomal peptide synthetase, condensation domain"/>
    <property type="match status" value="2"/>
</dbReference>
<dbReference type="InterPro" id="IPR020459">
    <property type="entry name" value="AMP-binding"/>
</dbReference>
<dbReference type="SUPFAM" id="SSF53901">
    <property type="entry name" value="Thiolase-like"/>
    <property type="match status" value="1"/>
</dbReference>
<dbReference type="CDD" id="cd19531">
    <property type="entry name" value="LCL_NRPS-like"/>
    <property type="match status" value="1"/>
</dbReference>
<evidence type="ECO:0000313" key="9">
    <source>
        <dbReference type="Proteomes" id="UP000003860"/>
    </source>
</evidence>
<dbReference type="PROSITE" id="PS00455">
    <property type="entry name" value="AMP_BINDING"/>
    <property type="match status" value="1"/>
</dbReference>
<keyword evidence="4" id="KW-0597">Phosphoprotein</keyword>
<dbReference type="STRING" id="588581.Cpap_2682"/>
<sequence>MDSRNLHPEKDIAVIGMSGRFPEAENLQEFWANLVYSRDSVREFPENRLKELEDILGVRPQTDFIRLGYLDRITYFEPEIFSLSEEESRYMDPQQRLLLELTEEAFLDAGYNPEDLFGKNAGVFVTCNQNQYTHQLSNFCPISLLNGLPSSAAGRISYTYNLLGPSVLIDSACSSALVTIHSACQSLRLGESDLAVAGGVNMTLFPIDKESIPIAAIYSPDQKAKAFDKDANGTVMGEGGGIVILKRLDKALADGDSIHAIIKGSAVNSDGRRSNGMAAPSQEGQTEVVLKAMENAEIDTKSISYLEAHGTGTNIGDPIEVSAISQAYGKLGYEKKSVPMGSVKTNIGHLDYAAGIASLLKTILMLKNKTIPASVHFNQPNPLIDFENSPVYVNSNPAEWKSEFPRRAGITSLGMVGTNSHIVLEEAQENHDSVKCRRNIIVLSARTEDSLYRIAERIRSYIAEHPRLCINDIAYTLNKGRRKYKNTAVFTAENCEELIRKLEEFIESKNQSSKEIKDFPADYNAIYIFPDIKSIDFNEIPKLYHGNDVFRSIFEKYLKEIDESIGDGDKTGDYILNLYSYAKLMEEFSLKPKAVIGFGTGDAIAELVRGNIGFEECVRRVNESKNKEIVLDNVRLEKLVDMVLESKLNTFTVFCPSGELASRLKSTLTERQGVHSLILSQREYSFYTALEEMLKNGLKIDWEKVYQYSDRKRIHLPGYVFERKSYFIRAEKEVRLPSQTYGNSSGASGAKAVREVLHGIFSEICSDETLTEQTEIIETDFDSICSMQFIGKVKKVYGIDVPIKWLFEDWTLGELFTAIEEKISDCKEKENTGTVQLQREFYPVSSAQKRMYVLTKLDSGNTVYNLPSALILEGKADKERIENAFRKLIQRHEALRTYFTLEDREPVQKIHREVDFNIEYDEAEEREIDEKIKEFIRPFALDTAPLFRVKLIRLGEDKHLFLYDIHHIIADATSISIIVRDFIKLYEGKSPESLKFQYKDYAIRQNQQKKAGTDMDTEQYWLKCFEGEIPVLDLPADYPRQQVQSFEGDRIYFETGEALTLKLDILAKETGTSLFMVLMAAYNVLLHKYTGQEDIVVGTPVSGRPHADYEKIIGVFVNTLAMRNFPKSEKTFREFLNEVRENSLNAYGNQAYPFEELVEKLGIRRDMSRGPLYDVLFTLQSMTLSEAYSSDIYTSDLRFIPYAFNNGTSKFDMSFNAIQYEKHLKVEIEYCTKLFKKETVERFAAHFLRILEQITVNPGIRLDEIELLGAEEREQLLYAFNNTNVKYTGDKMAQNLFEEQALRTPDNIALVFGDIRWTYGELDKKADTIAGLLMKKGVRKGSIVGIMAKRSPELFAGILGILKAGGAYLPIDPEYPEARVRYMIEDSSAAILLTERDLKEKAKFDGEIVFLEEISFCQCPTTEIKPICRPDDLAYIIYTSGSTGNPKGVLIEHGALKNFVQGMSEKIEFNQGKTILGLTTVSFDIFALETFIPLAKGMEIVIANEEEQRDSNLLGALLRKNKVEMIQMTPSRMRLLLSNGKGAKSLEYVKDIIIGGEPFPETLLTELKEISDSKIFNVYGPTETTVWSALKELTQEENVTIGKPIANTQIFIMDERSRLQPINVTGELCIGGDGLAKGYWNRETLTKEKFVINPYTGKPMYRTGDMAKWLSDGNIQILGRADHQVKIRGYRVELEEIEKHITQYESIKECVVVSRKDSLGNQTLAAYYVSAGEINISRLRAYLAGVLPDYMIPGIYMNIMQIPRTANGKIDRNALPEPEMLRPVLENEYVEPSTETEKQVYGIWSTLLNRENIGAKDNFFDIGGNSLLLVQMHAELETRYPGKLSVAEIFAYPTIAKLAALLGRETGKIHESQEIEELQIPGQYMADGSADYEDGAICIIPEPEVLKNLKALSDSKTVQTMDILLGGFIYLLSEVSGKQEIPLHVLKGSDCFIPLKMNVEVVSTVHELISAVGNELRDKCINIGLSSGYPVKARPGRKGDSAAILFTYNVSSLQPEIRSIYDVAFRVDEDNRTIAFTVDYNAQRISKSAMEELVQLYMNVLNVIFERMV</sequence>
<dbReference type="Gene3D" id="3.30.300.30">
    <property type="match status" value="1"/>
</dbReference>
<dbReference type="FunFam" id="3.40.50.12780:FF:000012">
    <property type="entry name" value="Non-ribosomal peptide synthetase"/>
    <property type="match status" value="1"/>
</dbReference>
<organism evidence="8 9">
    <name type="scientific">Ruminiclostridium papyrosolvens DSM 2782</name>
    <dbReference type="NCBI Taxonomy" id="588581"/>
    <lineage>
        <taxon>Bacteria</taxon>
        <taxon>Bacillati</taxon>
        <taxon>Bacillota</taxon>
        <taxon>Clostridia</taxon>
        <taxon>Eubacteriales</taxon>
        <taxon>Oscillospiraceae</taxon>
        <taxon>Ruminiclostridium</taxon>
    </lineage>
</organism>
<dbReference type="eggNOG" id="COG1020">
    <property type="taxonomic scope" value="Bacteria"/>
</dbReference>
<feature type="domain" description="Ketosynthase family 3 (KS3)" evidence="7">
    <location>
        <begin position="9"/>
        <end position="426"/>
    </location>
</feature>
<evidence type="ECO:0000256" key="2">
    <source>
        <dbReference type="ARBA" id="ARBA00006432"/>
    </source>
</evidence>
<name>F1TC81_9FIRM</name>
<feature type="domain" description="Carrier" evidence="6">
    <location>
        <begin position="1791"/>
        <end position="1866"/>
    </location>
</feature>
<evidence type="ECO:0000259" key="6">
    <source>
        <dbReference type="PROSITE" id="PS50075"/>
    </source>
</evidence>
<dbReference type="Gene3D" id="3.30.70.3290">
    <property type="match status" value="1"/>
</dbReference>
<evidence type="ECO:0000313" key="8">
    <source>
        <dbReference type="EMBL" id="EGD47996.1"/>
    </source>
</evidence>
<keyword evidence="5" id="KW-0808">Transferase</keyword>
<dbReference type="InterPro" id="IPR020841">
    <property type="entry name" value="PKS_Beta-ketoAc_synthase_dom"/>
</dbReference>
<dbReference type="InterPro" id="IPR018201">
    <property type="entry name" value="Ketoacyl_synth_AS"/>
</dbReference>
<dbReference type="Proteomes" id="UP000003860">
    <property type="component" value="Unassembled WGS sequence"/>
</dbReference>
<dbReference type="OrthoDB" id="9778383at2"/>
<dbReference type="Pfam" id="PF00550">
    <property type="entry name" value="PP-binding"/>
    <property type="match status" value="2"/>
</dbReference>
<dbReference type="InterPro" id="IPR036736">
    <property type="entry name" value="ACP-like_sf"/>
</dbReference>
<dbReference type="Pfam" id="PF22621">
    <property type="entry name" value="CurL-like_PKS_C"/>
    <property type="match status" value="1"/>
</dbReference>
<dbReference type="GO" id="GO:0044550">
    <property type="term" value="P:secondary metabolite biosynthetic process"/>
    <property type="evidence" value="ECO:0007669"/>
    <property type="project" value="UniProtKB-ARBA"/>
</dbReference>
<dbReference type="RefSeq" id="WP_004618791.1">
    <property type="nucleotide sequence ID" value="NZ_ACXX02000005.1"/>
</dbReference>
<dbReference type="Pfam" id="PF02801">
    <property type="entry name" value="Ketoacyl-synt_C"/>
    <property type="match status" value="1"/>
</dbReference>
<dbReference type="PROSITE" id="PS52004">
    <property type="entry name" value="KS3_2"/>
    <property type="match status" value="1"/>
</dbReference>
<dbReference type="Pfam" id="PF13193">
    <property type="entry name" value="AMP-binding_C"/>
    <property type="match status" value="1"/>
</dbReference>
<dbReference type="GO" id="GO:0004315">
    <property type="term" value="F:3-oxoacyl-[acyl-carrier-protein] synthase activity"/>
    <property type="evidence" value="ECO:0007669"/>
    <property type="project" value="InterPro"/>
</dbReference>
<dbReference type="Gene3D" id="3.30.559.10">
    <property type="entry name" value="Chloramphenicol acetyltransferase-like domain"/>
    <property type="match status" value="1"/>
</dbReference>
<dbReference type="PANTHER" id="PTHR45527:SF1">
    <property type="entry name" value="FATTY ACID SYNTHASE"/>
    <property type="match status" value="1"/>
</dbReference>
<dbReference type="GO" id="GO:0005737">
    <property type="term" value="C:cytoplasm"/>
    <property type="evidence" value="ECO:0007669"/>
    <property type="project" value="TreeGrafter"/>
</dbReference>
<dbReference type="InterPro" id="IPR025110">
    <property type="entry name" value="AMP-bd_C"/>
</dbReference>
<comment type="cofactor">
    <cofactor evidence="1">
        <name>pantetheine 4'-phosphate</name>
        <dbReference type="ChEBI" id="CHEBI:47942"/>
    </cofactor>
</comment>
<dbReference type="InterPro" id="IPR020806">
    <property type="entry name" value="PKS_PP-bd"/>
</dbReference>
<dbReference type="PANTHER" id="PTHR45527">
    <property type="entry name" value="NONRIBOSOMAL PEPTIDE SYNTHETASE"/>
    <property type="match status" value="1"/>
</dbReference>
<dbReference type="Gene3D" id="3.40.50.980">
    <property type="match status" value="2"/>
</dbReference>
<dbReference type="InterPro" id="IPR001242">
    <property type="entry name" value="Condensation_dom"/>
</dbReference>
<keyword evidence="9" id="KW-1185">Reference proteome</keyword>
<dbReference type="Gene3D" id="3.40.47.10">
    <property type="match status" value="1"/>
</dbReference>
<gene>
    <name evidence="8" type="ORF">Cpap_2682</name>
</gene>
<dbReference type="Gene3D" id="1.10.1200.10">
    <property type="entry name" value="ACP-like"/>
    <property type="match status" value="2"/>
</dbReference>
<dbReference type="InterPro" id="IPR010071">
    <property type="entry name" value="AA_adenyl_dom"/>
</dbReference>
<dbReference type="InterPro" id="IPR016039">
    <property type="entry name" value="Thiolase-like"/>
</dbReference>
<dbReference type="EMBL" id="ACXX02000005">
    <property type="protein sequence ID" value="EGD47996.1"/>
    <property type="molecule type" value="Genomic_DNA"/>
</dbReference>
<dbReference type="SMART" id="SM00823">
    <property type="entry name" value="PKS_PP"/>
    <property type="match status" value="1"/>
</dbReference>
<keyword evidence="3" id="KW-0596">Phosphopantetheine</keyword>
<dbReference type="GO" id="GO:0043041">
    <property type="term" value="P:amino acid activation for nonribosomal peptide biosynthetic process"/>
    <property type="evidence" value="ECO:0007669"/>
    <property type="project" value="TreeGrafter"/>
</dbReference>
<dbReference type="CDD" id="cd00833">
    <property type="entry name" value="PKS"/>
    <property type="match status" value="1"/>
</dbReference>
<dbReference type="InterPro" id="IPR000873">
    <property type="entry name" value="AMP-dep_synth/lig_dom"/>
</dbReference>
<dbReference type="PROSITE" id="PS50075">
    <property type="entry name" value="CARRIER"/>
    <property type="match status" value="2"/>
</dbReference>
<dbReference type="PROSITE" id="PS00606">
    <property type="entry name" value="KS3_1"/>
    <property type="match status" value="1"/>
</dbReference>